<proteinExistence type="predicted"/>
<reference evidence="1 2" key="1">
    <citation type="journal article" date="2014" name="Agronomy (Basel)">
        <title>A Draft Genome Sequence for Ensete ventricosum, the Drought-Tolerant Tree Against Hunger.</title>
        <authorList>
            <person name="Harrison J."/>
            <person name="Moore K.A."/>
            <person name="Paszkiewicz K."/>
            <person name="Jones T."/>
            <person name="Grant M."/>
            <person name="Ambacheew D."/>
            <person name="Muzemil S."/>
            <person name="Studholme D.J."/>
        </authorList>
    </citation>
    <scope>NUCLEOTIDE SEQUENCE [LARGE SCALE GENOMIC DNA]</scope>
</reference>
<sequence length="119" mass="13552">MGVRHRLVVCVGFPRVARPQPLSVLRTRLGDTSPSPVMRLRAAGPTALLEQSPSAWAARANSLKLLEMLKRSTTMKMVTEMLVILREQRKRNPKRQLKRDVIRRGLQLQKPALMFSKQV</sequence>
<evidence type="ECO:0000313" key="2">
    <source>
        <dbReference type="Proteomes" id="UP000287651"/>
    </source>
</evidence>
<dbReference type="Proteomes" id="UP000287651">
    <property type="component" value="Unassembled WGS sequence"/>
</dbReference>
<name>A0A426YSD1_ENSVE</name>
<dbReference type="EMBL" id="AMZH03010504">
    <property type="protein sequence ID" value="RRT54619.1"/>
    <property type="molecule type" value="Genomic_DNA"/>
</dbReference>
<comment type="caution">
    <text evidence="1">The sequence shown here is derived from an EMBL/GenBank/DDBJ whole genome shotgun (WGS) entry which is preliminary data.</text>
</comment>
<dbReference type="AlphaFoldDB" id="A0A426YSD1"/>
<gene>
    <name evidence="1" type="ORF">B296_00043799</name>
</gene>
<evidence type="ECO:0000313" key="1">
    <source>
        <dbReference type="EMBL" id="RRT54619.1"/>
    </source>
</evidence>
<protein>
    <submittedName>
        <fullName evidence="1">Uncharacterized protein</fullName>
    </submittedName>
</protein>
<organism evidence="1 2">
    <name type="scientific">Ensete ventricosum</name>
    <name type="common">Abyssinian banana</name>
    <name type="synonym">Musa ensete</name>
    <dbReference type="NCBI Taxonomy" id="4639"/>
    <lineage>
        <taxon>Eukaryota</taxon>
        <taxon>Viridiplantae</taxon>
        <taxon>Streptophyta</taxon>
        <taxon>Embryophyta</taxon>
        <taxon>Tracheophyta</taxon>
        <taxon>Spermatophyta</taxon>
        <taxon>Magnoliopsida</taxon>
        <taxon>Liliopsida</taxon>
        <taxon>Zingiberales</taxon>
        <taxon>Musaceae</taxon>
        <taxon>Ensete</taxon>
    </lineage>
</organism>
<accession>A0A426YSD1</accession>